<sequence length="333" mass="36288">MNVIISERAFEPAMSQAQQVDIHRSSMSDIPTRAAPEQTQGLETGVAASRKRTRSSSQVDDDEASEASGGVPKRIRRSSPGLATNDTVSHPRQMIREIFESDRCKWPSRSQSSCDEPPSIAHAYGRQSLAAPEDRATSAPPRLPAPRPALQLAGVGHPTLSEHVESMTHDASSTTSSSLATPSPRSAPRILPAMFTERSAPDQMLGSGPNAANTGLRHSLPDTADIEDLPEVPSIDIWRHEIRGLPPTPESIEHMAEVHRSPNPQAYRTHDALSALHMAVNQHLAEERHSLQAEKAALRDVNQVGNAIVQEVAKMLEHALAQLRGEYKRAHQH</sequence>
<feature type="compositionally biased region" description="Low complexity" evidence="2">
    <location>
        <begin position="171"/>
        <end position="187"/>
    </location>
</feature>
<feature type="non-terminal residue" evidence="3">
    <location>
        <position position="333"/>
    </location>
</feature>
<evidence type="ECO:0000313" key="4">
    <source>
        <dbReference type="Proteomes" id="UP000320762"/>
    </source>
</evidence>
<keyword evidence="1" id="KW-0175">Coiled coil</keyword>
<gene>
    <name evidence="3" type="ORF">BD626DRAFT_482850</name>
</gene>
<feature type="compositionally biased region" description="Polar residues" evidence="2">
    <location>
        <begin position="81"/>
        <end position="90"/>
    </location>
</feature>
<protein>
    <submittedName>
        <fullName evidence="3">Uncharacterized protein</fullName>
    </submittedName>
</protein>
<evidence type="ECO:0000256" key="1">
    <source>
        <dbReference type="SAM" id="Coils"/>
    </source>
</evidence>
<dbReference type="EMBL" id="VDMD01000003">
    <property type="protein sequence ID" value="TRM66494.1"/>
    <property type="molecule type" value="Genomic_DNA"/>
</dbReference>
<feature type="coiled-coil region" evidence="1">
    <location>
        <begin position="281"/>
        <end position="333"/>
    </location>
</feature>
<dbReference type="AlphaFoldDB" id="A0A550CP16"/>
<evidence type="ECO:0000256" key="2">
    <source>
        <dbReference type="SAM" id="MobiDB-lite"/>
    </source>
</evidence>
<evidence type="ECO:0000313" key="3">
    <source>
        <dbReference type="EMBL" id="TRM66494.1"/>
    </source>
</evidence>
<proteinExistence type="predicted"/>
<feature type="region of interest" description="Disordered" evidence="2">
    <location>
        <begin position="128"/>
        <end position="152"/>
    </location>
</feature>
<accession>A0A550CP16</accession>
<reference evidence="3 4" key="1">
    <citation type="journal article" date="2019" name="New Phytol.">
        <title>Comparative genomics reveals unique wood-decay strategies and fruiting body development in the Schizophyllaceae.</title>
        <authorList>
            <person name="Almasi E."/>
            <person name="Sahu N."/>
            <person name="Krizsan K."/>
            <person name="Balint B."/>
            <person name="Kovacs G.M."/>
            <person name="Kiss B."/>
            <person name="Cseklye J."/>
            <person name="Drula E."/>
            <person name="Henrissat B."/>
            <person name="Nagy I."/>
            <person name="Chovatia M."/>
            <person name="Adam C."/>
            <person name="LaButti K."/>
            <person name="Lipzen A."/>
            <person name="Riley R."/>
            <person name="Grigoriev I.V."/>
            <person name="Nagy L.G."/>
        </authorList>
    </citation>
    <scope>NUCLEOTIDE SEQUENCE [LARGE SCALE GENOMIC DNA]</scope>
    <source>
        <strain evidence="3 4">NL-1724</strain>
    </source>
</reference>
<name>A0A550CP16_9AGAR</name>
<dbReference type="Proteomes" id="UP000320762">
    <property type="component" value="Unassembled WGS sequence"/>
</dbReference>
<feature type="region of interest" description="Disordered" evidence="2">
    <location>
        <begin position="164"/>
        <end position="187"/>
    </location>
</feature>
<feature type="region of interest" description="Disordered" evidence="2">
    <location>
        <begin position="200"/>
        <end position="228"/>
    </location>
</feature>
<keyword evidence="4" id="KW-1185">Reference proteome</keyword>
<feature type="region of interest" description="Disordered" evidence="2">
    <location>
        <begin position="15"/>
        <end position="92"/>
    </location>
</feature>
<comment type="caution">
    <text evidence="3">The sequence shown here is derived from an EMBL/GenBank/DDBJ whole genome shotgun (WGS) entry which is preliminary data.</text>
</comment>
<organism evidence="3 4">
    <name type="scientific">Schizophyllum amplum</name>
    <dbReference type="NCBI Taxonomy" id="97359"/>
    <lineage>
        <taxon>Eukaryota</taxon>
        <taxon>Fungi</taxon>
        <taxon>Dikarya</taxon>
        <taxon>Basidiomycota</taxon>
        <taxon>Agaricomycotina</taxon>
        <taxon>Agaricomycetes</taxon>
        <taxon>Agaricomycetidae</taxon>
        <taxon>Agaricales</taxon>
        <taxon>Schizophyllaceae</taxon>
        <taxon>Schizophyllum</taxon>
    </lineage>
</organism>